<dbReference type="OrthoDB" id="9782128at2"/>
<evidence type="ECO:0000313" key="4">
    <source>
        <dbReference type="Proteomes" id="UP000199516"/>
    </source>
</evidence>
<keyword evidence="1" id="KW-0378">Hydrolase</keyword>
<dbReference type="STRING" id="930128.SAMN05192532_11025"/>
<dbReference type="Pfam" id="PF00300">
    <property type="entry name" value="His_Phos_1"/>
    <property type="match status" value="1"/>
</dbReference>
<dbReference type="PANTHER" id="PTHR46517">
    <property type="entry name" value="FRUCTOSE-2,6-BISPHOSPHATASE TIGAR"/>
    <property type="match status" value="1"/>
</dbReference>
<sequence length="208" mass="24198">MEIYLIRHAESMGNISRTIQGCQDVVLTEKGKKQAALLGEYLADVSFDYLYSSDLIRAKDTVKAVEKYQDTQAQIIPFVREINLGPLQGKDRRMIYEMYPQVREKSILQSGIEGTETEEEITERCRRFYELLRAIKNKETAAVVSHGGFLTIFLMYLLAGEEWNKLHRPFLIHNTGISKLSWRDNRLTIHYINQYPHLMTKKTDHVNV</sequence>
<dbReference type="GO" id="GO:0045820">
    <property type="term" value="P:negative regulation of glycolytic process"/>
    <property type="evidence" value="ECO:0007669"/>
    <property type="project" value="TreeGrafter"/>
</dbReference>
<gene>
    <name evidence="3" type="ORF">SAMN05192532_11025</name>
</gene>
<reference evidence="3 4" key="1">
    <citation type="submission" date="2016-10" db="EMBL/GenBank/DDBJ databases">
        <authorList>
            <person name="de Groot N.N."/>
        </authorList>
    </citation>
    <scope>NUCLEOTIDE SEQUENCE [LARGE SCALE GENOMIC DNA]</scope>
    <source>
        <strain evidence="3 4">DSM 23995</strain>
    </source>
</reference>
<dbReference type="GO" id="GO:0005829">
    <property type="term" value="C:cytosol"/>
    <property type="evidence" value="ECO:0007669"/>
    <property type="project" value="TreeGrafter"/>
</dbReference>
<evidence type="ECO:0000313" key="3">
    <source>
        <dbReference type="EMBL" id="SFF02089.1"/>
    </source>
</evidence>
<dbReference type="PANTHER" id="PTHR46517:SF1">
    <property type="entry name" value="FRUCTOSE-2,6-BISPHOSPHATASE TIGAR"/>
    <property type="match status" value="1"/>
</dbReference>
<dbReference type="InterPro" id="IPR013078">
    <property type="entry name" value="His_Pase_superF_clade-1"/>
</dbReference>
<accession>A0A1I2FB07</accession>
<dbReference type="SUPFAM" id="SSF53254">
    <property type="entry name" value="Phosphoglycerate mutase-like"/>
    <property type="match status" value="1"/>
</dbReference>
<evidence type="ECO:0000256" key="1">
    <source>
        <dbReference type="ARBA" id="ARBA00022801"/>
    </source>
</evidence>
<dbReference type="EMBL" id="FONT01000010">
    <property type="protein sequence ID" value="SFF02089.1"/>
    <property type="molecule type" value="Genomic_DNA"/>
</dbReference>
<organism evidence="3 4">
    <name type="scientific">Alteribacillus iranensis</name>
    <dbReference type="NCBI Taxonomy" id="930128"/>
    <lineage>
        <taxon>Bacteria</taxon>
        <taxon>Bacillati</taxon>
        <taxon>Bacillota</taxon>
        <taxon>Bacilli</taxon>
        <taxon>Bacillales</taxon>
        <taxon>Bacillaceae</taxon>
        <taxon>Alteribacillus</taxon>
    </lineage>
</organism>
<dbReference type="AlphaFoldDB" id="A0A1I2FB07"/>
<dbReference type="InterPro" id="IPR029033">
    <property type="entry name" value="His_PPase_superfam"/>
</dbReference>
<dbReference type="InterPro" id="IPR051695">
    <property type="entry name" value="Phosphoglycerate_Mutase"/>
</dbReference>
<keyword evidence="4" id="KW-1185">Reference proteome</keyword>
<feature type="binding site" evidence="2">
    <location>
        <position position="57"/>
    </location>
    <ligand>
        <name>substrate</name>
    </ligand>
</feature>
<dbReference type="Gene3D" id="3.40.50.1240">
    <property type="entry name" value="Phosphoglycerate mutase-like"/>
    <property type="match status" value="1"/>
</dbReference>
<dbReference type="SMART" id="SM00855">
    <property type="entry name" value="PGAM"/>
    <property type="match status" value="1"/>
</dbReference>
<dbReference type="Proteomes" id="UP000199516">
    <property type="component" value="Unassembled WGS sequence"/>
</dbReference>
<dbReference type="GO" id="GO:0004331">
    <property type="term" value="F:fructose-2,6-bisphosphate 2-phosphatase activity"/>
    <property type="evidence" value="ECO:0007669"/>
    <property type="project" value="TreeGrafter"/>
</dbReference>
<protein>
    <submittedName>
        <fullName evidence="3">Alpha-ribazole phosphatase/uncharacterized phosphatase</fullName>
    </submittedName>
</protein>
<name>A0A1I2FB07_9BACI</name>
<dbReference type="RefSeq" id="WP_091663860.1">
    <property type="nucleotide sequence ID" value="NZ_FONT01000010.1"/>
</dbReference>
<dbReference type="CDD" id="cd07067">
    <property type="entry name" value="HP_PGM_like"/>
    <property type="match status" value="1"/>
</dbReference>
<evidence type="ECO:0000256" key="2">
    <source>
        <dbReference type="PIRSR" id="PIRSR613078-2"/>
    </source>
</evidence>
<dbReference type="GO" id="GO:0043456">
    <property type="term" value="P:regulation of pentose-phosphate shunt"/>
    <property type="evidence" value="ECO:0007669"/>
    <property type="project" value="TreeGrafter"/>
</dbReference>
<feature type="binding site" evidence="2">
    <location>
        <begin position="7"/>
        <end position="14"/>
    </location>
    <ligand>
        <name>substrate</name>
    </ligand>
</feature>
<proteinExistence type="predicted"/>